<proteinExistence type="predicted"/>
<dbReference type="RefSeq" id="WP_070840892.1">
    <property type="nucleotide sequence ID" value="NZ_CP136160.1"/>
</dbReference>
<gene>
    <name evidence="1" type="ORF">DWX18_09790</name>
</gene>
<organism evidence="1 2">
    <name type="scientific">Streptococcus anginosus</name>
    <dbReference type="NCBI Taxonomy" id="1328"/>
    <lineage>
        <taxon>Bacteria</taxon>
        <taxon>Bacillati</taxon>
        <taxon>Bacillota</taxon>
        <taxon>Bacilli</taxon>
        <taxon>Lactobacillales</taxon>
        <taxon>Streptococcaceae</taxon>
        <taxon>Streptococcus</taxon>
        <taxon>Streptococcus anginosus group</taxon>
    </lineage>
</organism>
<dbReference type="EMBL" id="QRWZ01000018">
    <property type="protein sequence ID" value="RGT59379.1"/>
    <property type="molecule type" value="Genomic_DNA"/>
</dbReference>
<dbReference type="AlphaFoldDB" id="A0A412PL26"/>
<evidence type="ECO:0000313" key="2">
    <source>
        <dbReference type="Proteomes" id="UP000284046"/>
    </source>
</evidence>
<sequence>MIKTKFIEVEYGFSNYQEIDVLINDFIQQNELIDIIDIKFQSNIAAVADSGVSCTYYHTSALIIYREPEKSRLGIEFGEEDDY</sequence>
<protein>
    <submittedName>
        <fullName evidence="1">Sporulation protein Cse60</fullName>
    </submittedName>
</protein>
<comment type="caution">
    <text evidence="1">The sequence shown here is derived from an EMBL/GenBank/DDBJ whole genome shotgun (WGS) entry which is preliminary data.</text>
</comment>
<reference evidence="1 2" key="1">
    <citation type="submission" date="2018-08" db="EMBL/GenBank/DDBJ databases">
        <title>A genome reference for cultivated species of the human gut microbiota.</title>
        <authorList>
            <person name="Zou Y."/>
            <person name="Xue W."/>
            <person name="Luo G."/>
        </authorList>
    </citation>
    <scope>NUCLEOTIDE SEQUENCE [LARGE SCALE GENOMIC DNA]</scope>
    <source>
        <strain evidence="1 2">AF18-38</strain>
    </source>
</reference>
<dbReference type="Proteomes" id="UP000284046">
    <property type="component" value="Unassembled WGS sequence"/>
</dbReference>
<accession>A0A412PL26</accession>
<name>A0A412PL26_STRAP</name>
<evidence type="ECO:0000313" key="1">
    <source>
        <dbReference type="EMBL" id="RGT59379.1"/>
    </source>
</evidence>